<reference evidence="2" key="1">
    <citation type="submission" date="2022-04" db="EMBL/GenBank/DDBJ databases">
        <authorList>
            <person name="Seo M.-J."/>
        </authorList>
    </citation>
    <scope>NUCLEOTIDE SEQUENCE</scope>
    <source>
        <strain evidence="2">MBLB2552</strain>
    </source>
</reference>
<evidence type="ECO:0000313" key="2">
    <source>
        <dbReference type="EMBL" id="MCK8489790.1"/>
    </source>
</evidence>
<accession>A0A9X1Y1B3</accession>
<sequence length="69" mass="7297">MILLTLIVYALIVLLDQVQTYKNGYKKDLIVSCAMGLLSFSAALALAGGAKLPSPTQAIEQLVGMIFGP</sequence>
<keyword evidence="1" id="KW-1133">Transmembrane helix</keyword>
<evidence type="ECO:0000256" key="1">
    <source>
        <dbReference type="SAM" id="Phobius"/>
    </source>
</evidence>
<dbReference type="AlphaFoldDB" id="A0A9X1Y1B3"/>
<dbReference type="RefSeq" id="WP_248553775.1">
    <property type="nucleotide sequence ID" value="NZ_JALPRK010000029.1"/>
</dbReference>
<comment type="caution">
    <text evidence="2">The sequence shown here is derived from an EMBL/GenBank/DDBJ whole genome shotgun (WGS) entry which is preliminary data.</text>
</comment>
<protein>
    <submittedName>
        <fullName evidence="2">Uncharacterized protein</fullName>
    </submittedName>
</protein>
<proteinExistence type="predicted"/>
<feature type="transmembrane region" description="Helical" evidence="1">
    <location>
        <begin position="30"/>
        <end position="50"/>
    </location>
</feature>
<keyword evidence="3" id="KW-1185">Reference proteome</keyword>
<dbReference type="Proteomes" id="UP001139534">
    <property type="component" value="Unassembled WGS sequence"/>
</dbReference>
<dbReference type="EMBL" id="JALPRK010000029">
    <property type="protein sequence ID" value="MCK8489790.1"/>
    <property type="molecule type" value="Genomic_DNA"/>
</dbReference>
<name>A0A9X1Y1B3_9BACL</name>
<evidence type="ECO:0000313" key="3">
    <source>
        <dbReference type="Proteomes" id="UP001139534"/>
    </source>
</evidence>
<gene>
    <name evidence="2" type="ORF">M0651_21710</name>
</gene>
<keyword evidence="1" id="KW-0472">Membrane</keyword>
<organism evidence="2 3">
    <name type="scientific">Paenibacillus mellifer</name>
    <dbReference type="NCBI Taxonomy" id="2937794"/>
    <lineage>
        <taxon>Bacteria</taxon>
        <taxon>Bacillati</taxon>
        <taxon>Bacillota</taxon>
        <taxon>Bacilli</taxon>
        <taxon>Bacillales</taxon>
        <taxon>Paenibacillaceae</taxon>
        <taxon>Paenibacillus</taxon>
    </lineage>
</organism>
<keyword evidence="1" id="KW-0812">Transmembrane</keyword>